<dbReference type="Gene3D" id="3.30.420.10">
    <property type="entry name" value="Ribonuclease H-like superfamily/Ribonuclease H"/>
    <property type="match status" value="1"/>
</dbReference>
<protein>
    <recommendedName>
        <fullName evidence="1">RNase H type-1 domain-containing protein</fullName>
    </recommendedName>
</protein>
<sequence length="123" mass="14198">GEGIPVSIIHNVIESGKNVTFHWVPGHVGIYHNEYVDNLAKQAIINGTKLNNIYIPTSDFKAYQQKQYADANEQVYQHTQKAVWYKQIENTTDHNPWFNMANFKRYFTVEVIPANVPKSEGFQ</sequence>
<proteinExistence type="predicted"/>
<gene>
    <name evidence="2" type="ORF">g.18969</name>
</gene>
<dbReference type="PROSITE" id="PS50879">
    <property type="entry name" value="RNASE_H_1"/>
    <property type="match status" value="1"/>
</dbReference>
<dbReference type="InterPro" id="IPR036397">
    <property type="entry name" value="RNaseH_sf"/>
</dbReference>
<organism evidence="2">
    <name type="scientific">Graphocephala atropunctata</name>
    <dbReference type="NCBI Taxonomy" id="36148"/>
    <lineage>
        <taxon>Eukaryota</taxon>
        <taxon>Metazoa</taxon>
        <taxon>Ecdysozoa</taxon>
        <taxon>Arthropoda</taxon>
        <taxon>Hexapoda</taxon>
        <taxon>Insecta</taxon>
        <taxon>Pterygota</taxon>
        <taxon>Neoptera</taxon>
        <taxon>Paraneoptera</taxon>
        <taxon>Hemiptera</taxon>
        <taxon>Auchenorrhyncha</taxon>
        <taxon>Membracoidea</taxon>
        <taxon>Cicadellidae</taxon>
        <taxon>Cicadellinae</taxon>
        <taxon>Cicadellini</taxon>
        <taxon>Graphocephala</taxon>
    </lineage>
</organism>
<name>A0A1B6M2B4_9HEMI</name>
<evidence type="ECO:0000313" key="2">
    <source>
        <dbReference type="EMBL" id="JAT30057.1"/>
    </source>
</evidence>
<feature type="domain" description="RNase H type-1" evidence="1">
    <location>
        <begin position="1"/>
        <end position="45"/>
    </location>
</feature>
<dbReference type="AlphaFoldDB" id="A0A1B6M2B4"/>
<accession>A0A1B6M2B4</accession>
<evidence type="ECO:0000259" key="1">
    <source>
        <dbReference type="PROSITE" id="PS50879"/>
    </source>
</evidence>
<dbReference type="GO" id="GO:0004523">
    <property type="term" value="F:RNA-DNA hybrid ribonuclease activity"/>
    <property type="evidence" value="ECO:0007669"/>
    <property type="project" value="InterPro"/>
</dbReference>
<dbReference type="InterPro" id="IPR012337">
    <property type="entry name" value="RNaseH-like_sf"/>
</dbReference>
<dbReference type="Pfam" id="PF00075">
    <property type="entry name" value="RNase_H"/>
    <property type="match status" value="1"/>
</dbReference>
<dbReference type="SUPFAM" id="SSF53098">
    <property type="entry name" value="Ribonuclease H-like"/>
    <property type="match status" value="1"/>
</dbReference>
<feature type="non-terminal residue" evidence="2">
    <location>
        <position position="123"/>
    </location>
</feature>
<dbReference type="InterPro" id="IPR002156">
    <property type="entry name" value="RNaseH_domain"/>
</dbReference>
<reference evidence="2" key="1">
    <citation type="submission" date="2015-11" db="EMBL/GenBank/DDBJ databases">
        <title>De novo transcriptome assembly of four potential Pierce s Disease insect vectors from Arizona vineyards.</title>
        <authorList>
            <person name="Tassone E.E."/>
        </authorList>
    </citation>
    <scope>NUCLEOTIDE SEQUENCE</scope>
</reference>
<feature type="non-terminal residue" evidence="2">
    <location>
        <position position="1"/>
    </location>
</feature>
<dbReference type="GO" id="GO:0003676">
    <property type="term" value="F:nucleic acid binding"/>
    <property type="evidence" value="ECO:0007669"/>
    <property type="project" value="InterPro"/>
</dbReference>
<dbReference type="EMBL" id="GEBQ01009920">
    <property type="protein sequence ID" value="JAT30057.1"/>
    <property type="molecule type" value="Transcribed_RNA"/>
</dbReference>